<evidence type="ECO:0000256" key="3">
    <source>
        <dbReference type="ARBA" id="ARBA00022837"/>
    </source>
</evidence>
<feature type="domain" description="Haemolysin-type calcium binding-related" evidence="4">
    <location>
        <begin position="350"/>
        <end position="391"/>
    </location>
</feature>
<feature type="non-terminal residue" evidence="5">
    <location>
        <position position="1"/>
    </location>
</feature>
<gene>
    <name evidence="5" type="ORF">B1A74_13510</name>
</gene>
<evidence type="ECO:0000256" key="2">
    <source>
        <dbReference type="ARBA" id="ARBA00022525"/>
    </source>
</evidence>
<evidence type="ECO:0000259" key="4">
    <source>
        <dbReference type="Pfam" id="PF06594"/>
    </source>
</evidence>
<comment type="caution">
    <text evidence="5">The sequence shown here is derived from an EMBL/GenBank/DDBJ whole genome shotgun (WGS) entry which is preliminary data.</text>
</comment>
<evidence type="ECO:0000313" key="6">
    <source>
        <dbReference type="Proteomes" id="UP000189177"/>
    </source>
</evidence>
<keyword evidence="2" id="KW-0964">Secreted</keyword>
<dbReference type="Pfam" id="PF00353">
    <property type="entry name" value="HemolysinCabind"/>
    <property type="match status" value="8"/>
</dbReference>
<dbReference type="GO" id="GO:0005509">
    <property type="term" value="F:calcium ion binding"/>
    <property type="evidence" value="ECO:0007669"/>
    <property type="project" value="InterPro"/>
</dbReference>
<keyword evidence="6" id="KW-1185">Reference proteome</keyword>
<dbReference type="AlphaFoldDB" id="A0A1V2ZV78"/>
<reference evidence="5 6" key="1">
    <citation type="submission" date="2017-02" db="EMBL/GenBank/DDBJ databases">
        <title>Genomic diversity within the haloalkaliphilic genus Thioalkalivibrio.</title>
        <authorList>
            <person name="Ahn A.-C."/>
            <person name="Meier-Kolthoff J."/>
            <person name="Overmars L."/>
            <person name="Richter M."/>
            <person name="Woyke T."/>
            <person name="Sorokin D.Y."/>
            <person name="Muyzer G."/>
        </authorList>
    </citation>
    <scope>NUCLEOTIDE SEQUENCE [LARGE SCALE GENOMIC DNA]</scope>
    <source>
        <strain evidence="5 6">HL17</strain>
    </source>
</reference>
<dbReference type="PANTHER" id="PTHR38340">
    <property type="entry name" value="S-LAYER PROTEIN"/>
    <property type="match status" value="1"/>
</dbReference>
<dbReference type="STRING" id="252474.B1A74_13510"/>
<keyword evidence="3" id="KW-0106">Calcium</keyword>
<evidence type="ECO:0000313" key="5">
    <source>
        <dbReference type="EMBL" id="OOC08956.1"/>
    </source>
</evidence>
<dbReference type="Proteomes" id="UP000189177">
    <property type="component" value="Unassembled WGS sequence"/>
</dbReference>
<dbReference type="InterPro" id="IPR010566">
    <property type="entry name" value="Haemolys_ca-bd"/>
</dbReference>
<dbReference type="GO" id="GO:0005576">
    <property type="term" value="C:extracellular region"/>
    <property type="evidence" value="ECO:0007669"/>
    <property type="project" value="UniProtKB-SubCell"/>
</dbReference>
<comment type="subcellular location">
    <subcellularLocation>
        <location evidence="1">Secreted</location>
    </subcellularLocation>
</comment>
<dbReference type="Pfam" id="PF06594">
    <property type="entry name" value="HCBP_related"/>
    <property type="match status" value="2"/>
</dbReference>
<dbReference type="PANTHER" id="PTHR38340:SF1">
    <property type="entry name" value="S-LAYER PROTEIN"/>
    <property type="match status" value="1"/>
</dbReference>
<dbReference type="PRINTS" id="PR00313">
    <property type="entry name" value="CABNDNGRPT"/>
</dbReference>
<proteinExistence type="predicted"/>
<dbReference type="Gene3D" id="2.150.10.10">
    <property type="entry name" value="Serralysin-like metalloprotease, C-terminal"/>
    <property type="match status" value="7"/>
</dbReference>
<name>A0A1V2ZV78_9GAMM</name>
<feature type="domain" description="Haemolysin-type calcium binding-related" evidence="4">
    <location>
        <begin position="1012"/>
        <end position="1051"/>
    </location>
</feature>
<dbReference type="RefSeq" id="WP_077244935.1">
    <property type="nucleotide sequence ID" value="NZ_MUZR01000072.1"/>
</dbReference>
<organism evidence="5 6">
    <name type="scientific">Thioalkalivibrio halophilus</name>
    <dbReference type="NCBI Taxonomy" id="252474"/>
    <lineage>
        <taxon>Bacteria</taxon>
        <taxon>Pseudomonadati</taxon>
        <taxon>Pseudomonadota</taxon>
        <taxon>Gammaproteobacteria</taxon>
        <taxon>Chromatiales</taxon>
        <taxon>Ectothiorhodospiraceae</taxon>
        <taxon>Thioalkalivibrio</taxon>
    </lineage>
</organism>
<accession>A0A1V2ZV78</accession>
<dbReference type="SUPFAM" id="SSF51120">
    <property type="entry name" value="beta-Roll"/>
    <property type="match status" value="7"/>
</dbReference>
<dbReference type="EMBL" id="MUZR01000072">
    <property type="protein sequence ID" value="OOC08956.1"/>
    <property type="molecule type" value="Genomic_DNA"/>
</dbReference>
<dbReference type="InterPro" id="IPR001343">
    <property type="entry name" value="Hemolysn_Ca-bd"/>
</dbReference>
<protein>
    <recommendedName>
        <fullName evidence="4">Haemolysin-type calcium binding-related domain-containing protein</fullName>
    </recommendedName>
</protein>
<dbReference type="InterPro" id="IPR011049">
    <property type="entry name" value="Serralysin-like_metalloprot_C"/>
</dbReference>
<sequence>IGRFEWADGREGEATDVWFIQDTAHTEARERLDVPEDIATLPDLKGYGEVHDLHQALVRDESGQLRGEVEAFMAETDVKAREARMENLLYEWAGVSDVDPESRGRHIDGRKVATLEAFLGREFRQHGSPDPRVMASGELRAGFDILQTTMYGQMMRQTHLAPYLEGMDLVFDEDGIRIDFAGTTEALQQQFDADPARGVAELLELQRAAGEQLSPMGFDSHGLLRDWLAQAGDDPAVQDALADFGWDGVRADGEGTAASEVVFGGNDGAELTAGSGGDWLLGGDGDDVLQAGSGNDILYGGGGNNTYRFDVGQGHNTIIEMHGDSGHSVLEFGPEIRAGDLDIRAEGSSLVLAHSNGRDSITIENWFGSADAERHRINTLRFADGHSFDLAALQLGSTEGDELTGGEENAILVGNEGENTLTGGAGDNWLHGGRDADLLVGGEGDNLFVVRHRDDQVIAESADGINTVQSHVSFTLSDNLHSLTLLGRSGISATGNELDNVLIGNSGNNRLDGVAGANTMIGGRGNNTYVVHSTDDVVIEQPGEGNDTVESHIDYVLPENVENLHLQGSEDLDGTGNELNNELIGNTGDNVLHGVAGNNYIDGRGGANIMIGGTGDDTYVVRSDEDVVIEQPGEGNDTVHSYIDYVLPENVDNLTLMGGDDLDGTGNELDNVIIGNTGDNVLNGVEGDNYIDGRAGANIMIGGAGDDIYVVNSEDDVVIEQPGEGHDTIRSSVTYALPDNVEDLILTGSADIDGTGNELDNYIEGNNGDNVLNGVAGANVMAGGRGDNTYILNSEDDVVIEKPNQGTDTVISPFDYTLPDNVENLTLVGDARVGRGNEEDNIIIGTERPSHLYGVSGDNVLIGGGRSANFLYGGDGDNTYVVSNPGTKVIAQENGGTDTVKAETHFRLPDHVENLTLTGDGDYWGRGNELDNTLIGNDGDNTLRGEGGDNFIHGGRGSNVLYGGEGSDTYYFERGDGHDRIVENARDPGEDVLLLGEEIAADQLWFSQDRRDLSIEVIGTDDRITVDDWFGRHGETLDRVELSSGEVLTAAEVNNLVQAMAAFDPSGADETGLPKDYRDTLDPVVAAAWQ</sequence>
<dbReference type="OrthoDB" id="1676884at2"/>
<evidence type="ECO:0000256" key="1">
    <source>
        <dbReference type="ARBA" id="ARBA00004613"/>
    </source>
</evidence>
<dbReference type="InterPro" id="IPR050557">
    <property type="entry name" value="RTX_toxin/Mannuronan_C5-epim"/>
</dbReference>